<evidence type="ECO:0000256" key="1">
    <source>
        <dbReference type="SAM" id="MobiDB-lite"/>
    </source>
</evidence>
<name>A0A2K1LAA3_PHYPA</name>
<organism evidence="2">
    <name type="scientific">Physcomitrium patens</name>
    <name type="common">Spreading-leaved earth moss</name>
    <name type="synonym">Physcomitrella patens</name>
    <dbReference type="NCBI Taxonomy" id="3218"/>
    <lineage>
        <taxon>Eukaryota</taxon>
        <taxon>Viridiplantae</taxon>
        <taxon>Streptophyta</taxon>
        <taxon>Embryophyta</taxon>
        <taxon>Bryophyta</taxon>
        <taxon>Bryophytina</taxon>
        <taxon>Bryopsida</taxon>
        <taxon>Funariidae</taxon>
        <taxon>Funariales</taxon>
        <taxon>Funariaceae</taxon>
        <taxon>Physcomitrium</taxon>
    </lineage>
</organism>
<evidence type="ECO:0000313" key="2">
    <source>
        <dbReference type="EMBL" id="PNR62945.1"/>
    </source>
</evidence>
<dbReference type="InParanoid" id="A0A2K1LAA3"/>
<dbReference type="PaxDb" id="3218-PP1S171_121V6.1"/>
<feature type="compositionally biased region" description="Basic residues" evidence="1">
    <location>
        <begin position="29"/>
        <end position="47"/>
    </location>
</feature>
<feature type="region of interest" description="Disordered" evidence="1">
    <location>
        <begin position="1"/>
        <end position="67"/>
    </location>
</feature>
<evidence type="ECO:0000313" key="3">
    <source>
        <dbReference type="EnsemblPlants" id="PAC:32970524.CDS.1"/>
    </source>
</evidence>
<dbReference type="Gramene" id="Pp3c1_29960V3.1">
    <property type="protein sequence ID" value="PAC:32970524.CDS.1"/>
    <property type="gene ID" value="Pp3c1_29960"/>
</dbReference>
<reference evidence="2 4" key="1">
    <citation type="journal article" date="2008" name="Science">
        <title>The Physcomitrella genome reveals evolutionary insights into the conquest of land by plants.</title>
        <authorList>
            <person name="Rensing S."/>
            <person name="Lang D."/>
            <person name="Zimmer A."/>
            <person name="Terry A."/>
            <person name="Salamov A."/>
            <person name="Shapiro H."/>
            <person name="Nishiyama T."/>
            <person name="Perroud P.-F."/>
            <person name="Lindquist E."/>
            <person name="Kamisugi Y."/>
            <person name="Tanahashi T."/>
            <person name="Sakakibara K."/>
            <person name="Fujita T."/>
            <person name="Oishi K."/>
            <person name="Shin-I T."/>
            <person name="Kuroki Y."/>
            <person name="Toyoda A."/>
            <person name="Suzuki Y."/>
            <person name="Hashimoto A."/>
            <person name="Yamaguchi K."/>
            <person name="Sugano A."/>
            <person name="Kohara Y."/>
            <person name="Fujiyama A."/>
            <person name="Anterola A."/>
            <person name="Aoki S."/>
            <person name="Ashton N."/>
            <person name="Barbazuk W.B."/>
            <person name="Barker E."/>
            <person name="Bennetzen J."/>
            <person name="Bezanilla M."/>
            <person name="Blankenship R."/>
            <person name="Cho S.H."/>
            <person name="Dutcher S."/>
            <person name="Estelle M."/>
            <person name="Fawcett J.A."/>
            <person name="Gundlach H."/>
            <person name="Hanada K."/>
            <person name="Heyl A."/>
            <person name="Hicks K.A."/>
            <person name="Hugh J."/>
            <person name="Lohr M."/>
            <person name="Mayer K."/>
            <person name="Melkozernov A."/>
            <person name="Murata T."/>
            <person name="Nelson D."/>
            <person name="Pils B."/>
            <person name="Prigge M."/>
            <person name="Reiss B."/>
            <person name="Renner T."/>
            <person name="Rombauts S."/>
            <person name="Rushton P."/>
            <person name="Sanderfoot A."/>
            <person name="Schween G."/>
            <person name="Shiu S.-H."/>
            <person name="Stueber K."/>
            <person name="Theodoulou F.L."/>
            <person name="Tu H."/>
            <person name="Van de Peer Y."/>
            <person name="Verrier P.J."/>
            <person name="Waters E."/>
            <person name="Wood A."/>
            <person name="Yang L."/>
            <person name="Cove D."/>
            <person name="Cuming A."/>
            <person name="Hasebe M."/>
            <person name="Lucas S."/>
            <person name="Mishler D.B."/>
            <person name="Reski R."/>
            <person name="Grigoriev I."/>
            <person name="Quatrano R.S."/>
            <person name="Boore J.L."/>
        </authorList>
    </citation>
    <scope>NUCLEOTIDE SEQUENCE [LARGE SCALE GENOMIC DNA]</scope>
    <source>
        <strain evidence="3 4">cv. Gransden 2004</strain>
    </source>
</reference>
<protein>
    <submittedName>
        <fullName evidence="2 3">Uncharacterized protein</fullName>
    </submittedName>
</protein>
<dbReference type="Gramene" id="Pp3c1_29960V3.2">
    <property type="protein sequence ID" value="PAC:32970525.CDS.1"/>
    <property type="gene ID" value="Pp3c1_29960"/>
</dbReference>
<gene>
    <name evidence="2" type="ORF">PHYPA_001370</name>
</gene>
<dbReference type="AlphaFoldDB" id="A0A2K1LAA3"/>
<reference evidence="3" key="3">
    <citation type="submission" date="2020-12" db="UniProtKB">
        <authorList>
            <consortium name="EnsemblPlants"/>
        </authorList>
    </citation>
    <scope>IDENTIFICATION</scope>
</reference>
<dbReference type="EMBL" id="ABEU02000001">
    <property type="protein sequence ID" value="PNR62945.1"/>
    <property type="molecule type" value="Genomic_DNA"/>
</dbReference>
<evidence type="ECO:0000313" key="4">
    <source>
        <dbReference type="Proteomes" id="UP000006727"/>
    </source>
</evidence>
<dbReference type="EnsemblPlants" id="Pp3c1_29960V3.1">
    <property type="protein sequence ID" value="PAC:32970524.CDS.1"/>
    <property type="gene ID" value="Pp3c1_29960"/>
</dbReference>
<keyword evidence="4" id="KW-1185">Reference proteome</keyword>
<dbReference type="Proteomes" id="UP000006727">
    <property type="component" value="Chromosome 1"/>
</dbReference>
<accession>A0A2K1LAA3</accession>
<proteinExistence type="predicted"/>
<reference evidence="2 4" key="2">
    <citation type="journal article" date="2018" name="Plant J.">
        <title>The Physcomitrella patens chromosome-scale assembly reveals moss genome structure and evolution.</title>
        <authorList>
            <person name="Lang D."/>
            <person name="Ullrich K.K."/>
            <person name="Murat F."/>
            <person name="Fuchs J."/>
            <person name="Jenkins J."/>
            <person name="Haas F.B."/>
            <person name="Piednoel M."/>
            <person name="Gundlach H."/>
            <person name="Van Bel M."/>
            <person name="Meyberg R."/>
            <person name="Vives C."/>
            <person name="Morata J."/>
            <person name="Symeonidi A."/>
            <person name="Hiss M."/>
            <person name="Muchero W."/>
            <person name="Kamisugi Y."/>
            <person name="Saleh O."/>
            <person name="Blanc G."/>
            <person name="Decker E.L."/>
            <person name="van Gessel N."/>
            <person name="Grimwood J."/>
            <person name="Hayes R.D."/>
            <person name="Graham S.W."/>
            <person name="Gunter L.E."/>
            <person name="McDaniel S.F."/>
            <person name="Hoernstein S.N.W."/>
            <person name="Larsson A."/>
            <person name="Li F.W."/>
            <person name="Perroud P.F."/>
            <person name="Phillips J."/>
            <person name="Ranjan P."/>
            <person name="Rokshar D.S."/>
            <person name="Rothfels C.J."/>
            <person name="Schneider L."/>
            <person name="Shu S."/>
            <person name="Stevenson D.W."/>
            <person name="Thummler F."/>
            <person name="Tillich M."/>
            <person name="Villarreal Aguilar J.C."/>
            <person name="Widiez T."/>
            <person name="Wong G.K."/>
            <person name="Wymore A."/>
            <person name="Zhang Y."/>
            <person name="Zimmer A.D."/>
            <person name="Quatrano R.S."/>
            <person name="Mayer K.F.X."/>
            <person name="Goodstein D."/>
            <person name="Casacuberta J.M."/>
            <person name="Vandepoele K."/>
            <person name="Reski R."/>
            <person name="Cuming A.C."/>
            <person name="Tuskan G.A."/>
            <person name="Maumus F."/>
            <person name="Salse J."/>
            <person name="Schmutz J."/>
            <person name="Rensing S.A."/>
        </authorList>
    </citation>
    <scope>NUCLEOTIDE SEQUENCE [LARGE SCALE GENOMIC DNA]</scope>
    <source>
        <strain evidence="3 4">cv. Gransden 2004</strain>
    </source>
</reference>
<sequence>MPEIMSRAEIEDDSDFEQLSPENSALNRQLRRRRRRREGWKDGRRRRRPDDVDVNVTLREGHPLEQS</sequence>
<dbReference type="EnsemblPlants" id="Pp3c1_29960V3.2">
    <property type="protein sequence ID" value="PAC:32970525.CDS.1"/>
    <property type="gene ID" value="Pp3c1_29960"/>
</dbReference>